<feature type="transmembrane region" description="Helical" evidence="1">
    <location>
        <begin position="61"/>
        <end position="78"/>
    </location>
</feature>
<evidence type="ECO:0000313" key="2">
    <source>
        <dbReference type="EMBL" id="KLU02823.1"/>
    </source>
</evidence>
<dbReference type="PROSITE" id="PS51257">
    <property type="entry name" value="PROKAR_LIPOPROTEIN"/>
    <property type="match status" value="1"/>
</dbReference>
<dbReference type="PATRIC" id="fig|595434.4.peg.4858"/>
<feature type="transmembrane region" description="Helical" evidence="1">
    <location>
        <begin position="84"/>
        <end position="112"/>
    </location>
</feature>
<dbReference type="STRING" id="595434.RISK_005119"/>
<dbReference type="AlphaFoldDB" id="A0A0J1B8D1"/>
<protein>
    <recommendedName>
        <fullName evidence="4">Transmembrane protein</fullName>
    </recommendedName>
</protein>
<comment type="caution">
    <text evidence="2">The sequence shown here is derived from an EMBL/GenBank/DDBJ whole genome shotgun (WGS) entry which is preliminary data.</text>
</comment>
<sequence>MFQFSIRSLLFWTLFAALACVFWLEGVLPAVLTVLAWLLHFCAMCILPVVAFEVHGERRRFFVAAFVFDFAFLLLNHRHWDDDAFGVISLFALAGAYVAGTLSAAAYCAIALPGEPRGYWRPLHLVTRVLIWCLGTKPDTEDGV</sequence>
<gene>
    <name evidence="2" type="ORF">RISK_005119</name>
</gene>
<evidence type="ECO:0000313" key="3">
    <source>
        <dbReference type="Proteomes" id="UP000036367"/>
    </source>
</evidence>
<dbReference type="Proteomes" id="UP000036367">
    <property type="component" value="Unassembled WGS sequence"/>
</dbReference>
<dbReference type="RefSeq" id="WP_047816214.1">
    <property type="nucleotide sequence ID" value="NZ_LECT01000043.1"/>
</dbReference>
<organism evidence="2 3">
    <name type="scientific">Rhodopirellula islandica</name>
    <dbReference type="NCBI Taxonomy" id="595434"/>
    <lineage>
        <taxon>Bacteria</taxon>
        <taxon>Pseudomonadati</taxon>
        <taxon>Planctomycetota</taxon>
        <taxon>Planctomycetia</taxon>
        <taxon>Pirellulales</taxon>
        <taxon>Pirellulaceae</taxon>
        <taxon>Rhodopirellula</taxon>
    </lineage>
</organism>
<name>A0A0J1B8D1_RHOIS</name>
<keyword evidence="1" id="KW-1133">Transmembrane helix</keyword>
<dbReference type="EMBL" id="LECT01000043">
    <property type="protein sequence ID" value="KLU02823.1"/>
    <property type="molecule type" value="Genomic_DNA"/>
</dbReference>
<feature type="transmembrane region" description="Helical" evidence="1">
    <location>
        <begin position="34"/>
        <end position="54"/>
    </location>
</feature>
<keyword evidence="1" id="KW-0812">Transmembrane</keyword>
<accession>A0A0J1B8D1</accession>
<dbReference type="OrthoDB" id="9935208at2"/>
<evidence type="ECO:0008006" key="4">
    <source>
        <dbReference type="Google" id="ProtNLM"/>
    </source>
</evidence>
<proteinExistence type="predicted"/>
<reference evidence="2" key="1">
    <citation type="submission" date="2015-05" db="EMBL/GenBank/DDBJ databases">
        <title>Permanent draft genome of Rhodopirellula islandicus K833.</title>
        <authorList>
            <person name="Kizina J."/>
            <person name="Richter M."/>
            <person name="Glockner F.O."/>
            <person name="Harder J."/>
        </authorList>
    </citation>
    <scope>NUCLEOTIDE SEQUENCE [LARGE SCALE GENOMIC DNA]</scope>
    <source>
        <strain evidence="2">K833</strain>
    </source>
</reference>
<evidence type="ECO:0000256" key="1">
    <source>
        <dbReference type="SAM" id="Phobius"/>
    </source>
</evidence>
<keyword evidence="1" id="KW-0472">Membrane</keyword>
<keyword evidence="3" id="KW-1185">Reference proteome</keyword>
<feature type="transmembrane region" description="Helical" evidence="1">
    <location>
        <begin position="9"/>
        <end position="28"/>
    </location>
</feature>